<gene>
    <name evidence="3" type="primary">LOC105299961</name>
</gene>
<keyword evidence="2" id="KW-1185">Reference proteome</keyword>
<dbReference type="AlphaFoldDB" id="A0A6P6D146"/>
<evidence type="ECO:0000313" key="3">
    <source>
        <dbReference type="RefSeq" id="XP_023393504.1"/>
    </source>
</evidence>
<dbReference type="PANTHER" id="PTHR23232">
    <property type="entry name" value="KRAB DOMAIN C2H2 ZINC FINGER"/>
    <property type="match status" value="1"/>
</dbReference>
<evidence type="ECO:0000259" key="1">
    <source>
        <dbReference type="PROSITE" id="PS50805"/>
    </source>
</evidence>
<dbReference type="InterPro" id="IPR036051">
    <property type="entry name" value="KRAB_dom_sf"/>
</dbReference>
<dbReference type="Pfam" id="PF01352">
    <property type="entry name" value="KRAB"/>
    <property type="match status" value="1"/>
</dbReference>
<dbReference type="SMART" id="SM00349">
    <property type="entry name" value="KRAB"/>
    <property type="match status" value="1"/>
</dbReference>
<dbReference type="OrthoDB" id="9808634at2759"/>
<sequence length="109" mass="12468">MAVRRLSGTIQESVTFKDVAVLFTQDEWAQLNPAQRALCRDVMLENYSNLVSLGSDMPVLGVPGTGFFWSLRTLRTQARYIRRAWERGRRMGAGHRWRLLSGLDDCAHE</sequence>
<dbReference type="GO" id="GO:0006355">
    <property type="term" value="P:regulation of DNA-templated transcription"/>
    <property type="evidence" value="ECO:0007669"/>
    <property type="project" value="InterPro"/>
</dbReference>
<dbReference type="InterPro" id="IPR001909">
    <property type="entry name" value="KRAB"/>
</dbReference>
<reference evidence="3" key="1">
    <citation type="submission" date="2025-08" db="UniProtKB">
        <authorList>
            <consortium name="RefSeq"/>
        </authorList>
    </citation>
    <scope>IDENTIFICATION</scope>
    <source>
        <tissue evidence="3">Kidney</tissue>
    </source>
</reference>
<dbReference type="CDD" id="cd07765">
    <property type="entry name" value="KRAB_A-box"/>
    <property type="match status" value="1"/>
</dbReference>
<proteinExistence type="predicted"/>
<dbReference type="Proteomes" id="UP000515202">
    <property type="component" value="Unplaced"/>
</dbReference>
<dbReference type="KEGG" id="pvp:105299961"/>
<dbReference type="RefSeq" id="XP_023393504.1">
    <property type="nucleotide sequence ID" value="XM_023537736.1"/>
</dbReference>
<dbReference type="InterPro" id="IPR050169">
    <property type="entry name" value="Krueppel_C2H2_ZnF"/>
</dbReference>
<protein>
    <submittedName>
        <fullName evidence="3">Zinc finger protein 354C</fullName>
    </submittedName>
</protein>
<dbReference type="SUPFAM" id="SSF109640">
    <property type="entry name" value="KRAB domain (Kruppel-associated box)"/>
    <property type="match status" value="1"/>
</dbReference>
<dbReference type="Gene3D" id="6.10.140.140">
    <property type="match status" value="1"/>
</dbReference>
<evidence type="ECO:0000313" key="2">
    <source>
        <dbReference type="Proteomes" id="UP000515202"/>
    </source>
</evidence>
<dbReference type="PANTHER" id="PTHR23232:SF142">
    <property type="entry name" value="GASTRULA ZINC FINGER PROTEIN XLCGF57.1-LIKE-RELATED"/>
    <property type="match status" value="1"/>
</dbReference>
<organism evidence="2 3">
    <name type="scientific">Pteropus vampyrus</name>
    <name type="common">Large flying fox</name>
    <dbReference type="NCBI Taxonomy" id="132908"/>
    <lineage>
        <taxon>Eukaryota</taxon>
        <taxon>Metazoa</taxon>
        <taxon>Chordata</taxon>
        <taxon>Craniata</taxon>
        <taxon>Vertebrata</taxon>
        <taxon>Euteleostomi</taxon>
        <taxon>Mammalia</taxon>
        <taxon>Eutheria</taxon>
        <taxon>Laurasiatheria</taxon>
        <taxon>Chiroptera</taxon>
        <taxon>Yinpterochiroptera</taxon>
        <taxon>Pteropodoidea</taxon>
        <taxon>Pteropodidae</taxon>
        <taxon>Pteropodinae</taxon>
        <taxon>Pteropus</taxon>
    </lineage>
</organism>
<accession>A0A6P6D146</accession>
<name>A0A6P6D146_PTEVA</name>
<feature type="domain" description="KRAB" evidence="1">
    <location>
        <begin position="14"/>
        <end position="97"/>
    </location>
</feature>
<dbReference type="GeneID" id="105299961"/>
<dbReference type="PROSITE" id="PS50805">
    <property type="entry name" value="KRAB"/>
    <property type="match status" value="1"/>
</dbReference>